<dbReference type="PANTHER" id="PTHR35826">
    <property type="entry name" value="PROTEIN ATP6V1FNB-LIKE"/>
    <property type="match status" value="1"/>
</dbReference>
<name>E4Y8S3_OIKDI</name>
<dbReference type="Proteomes" id="UP000011014">
    <property type="component" value="Unassembled WGS sequence"/>
</dbReference>
<protein>
    <recommendedName>
        <fullName evidence="1">Sperm microtubule inner protein 1 C-terminal domain-containing protein</fullName>
    </recommendedName>
</protein>
<dbReference type="Pfam" id="PF22589">
    <property type="entry name" value="SPMIP1"/>
    <property type="match status" value="1"/>
</dbReference>
<reference evidence="2" key="1">
    <citation type="journal article" date="2010" name="Science">
        <title>Plasticity of animal genome architecture unmasked by rapid evolution of a pelagic tunicate.</title>
        <authorList>
            <person name="Denoeud F."/>
            <person name="Henriet S."/>
            <person name="Mungpakdee S."/>
            <person name="Aury J.M."/>
            <person name="Da Silva C."/>
            <person name="Brinkmann H."/>
            <person name="Mikhaleva J."/>
            <person name="Olsen L.C."/>
            <person name="Jubin C."/>
            <person name="Canestro C."/>
            <person name="Bouquet J.M."/>
            <person name="Danks G."/>
            <person name="Poulain J."/>
            <person name="Campsteijn C."/>
            <person name="Adamski M."/>
            <person name="Cross I."/>
            <person name="Yadetie F."/>
            <person name="Muffato M."/>
            <person name="Louis A."/>
            <person name="Butcher S."/>
            <person name="Tsagkogeorga G."/>
            <person name="Konrad A."/>
            <person name="Singh S."/>
            <person name="Jensen M.F."/>
            <person name="Cong E.H."/>
            <person name="Eikeseth-Otteraa H."/>
            <person name="Noel B."/>
            <person name="Anthouard V."/>
            <person name="Porcel B.M."/>
            <person name="Kachouri-Lafond R."/>
            <person name="Nishino A."/>
            <person name="Ugolini M."/>
            <person name="Chourrout P."/>
            <person name="Nishida H."/>
            <person name="Aasland R."/>
            <person name="Huzurbazar S."/>
            <person name="Westhof E."/>
            <person name="Delsuc F."/>
            <person name="Lehrach H."/>
            <person name="Reinhardt R."/>
            <person name="Weissenbach J."/>
            <person name="Roy S.W."/>
            <person name="Artiguenave F."/>
            <person name="Postlethwait J.H."/>
            <person name="Manak J.R."/>
            <person name="Thompson E.M."/>
            <person name="Jaillon O."/>
            <person name="Du Pasquier L."/>
            <person name="Boudinot P."/>
            <person name="Liberles D.A."/>
            <person name="Volff J.N."/>
            <person name="Philippe H."/>
            <person name="Lenhard B."/>
            <person name="Roest Crollius H."/>
            <person name="Wincker P."/>
            <person name="Chourrout D."/>
        </authorList>
    </citation>
    <scope>NUCLEOTIDE SEQUENCE [LARGE SCALE GENOMIC DNA]</scope>
</reference>
<dbReference type="EMBL" id="FN654328">
    <property type="protein sequence ID" value="CBY32023.1"/>
    <property type="molecule type" value="Genomic_DNA"/>
</dbReference>
<proteinExistence type="predicted"/>
<dbReference type="AlphaFoldDB" id="E4Y8S3"/>
<feature type="domain" description="Sperm microtubule inner protein 1 C-terminal" evidence="1">
    <location>
        <begin position="187"/>
        <end position="296"/>
    </location>
</feature>
<dbReference type="InterPro" id="IPR054323">
    <property type="entry name" value="SPMIP1_C"/>
</dbReference>
<accession>E4Y8S3</accession>
<organism evidence="2">
    <name type="scientific">Oikopleura dioica</name>
    <name type="common">Tunicate</name>
    <dbReference type="NCBI Taxonomy" id="34765"/>
    <lineage>
        <taxon>Eukaryota</taxon>
        <taxon>Metazoa</taxon>
        <taxon>Chordata</taxon>
        <taxon>Tunicata</taxon>
        <taxon>Appendicularia</taxon>
        <taxon>Copelata</taxon>
        <taxon>Oikopleuridae</taxon>
        <taxon>Oikopleura</taxon>
    </lineage>
</organism>
<evidence type="ECO:0000259" key="1">
    <source>
        <dbReference type="Pfam" id="PF22589"/>
    </source>
</evidence>
<sequence length="300" mass="35067">MFFGAVERFSRKKLEQSWSGPLRSTQNQLHRSTDFEPRCQLRARYTEISLSCIKGDTTRERRPQRTKSFVNNEGHKSVFQEILCEKREVISKKRLSASAGNERSEKFKNWKMSRELGMTTAVMNFHKENIAKEAHYRLLARQREIEEGFTEEERLAKFAEAQKKRMARQREMIPKVNNMIPEKLEKQEDGVKLPALSRNDDGRSKENVPVDVMKPVEAQIKNQIFNGISKEGLGKQKYLSTRKTLAPQDKYNYQAISSWDYGWDISEALKDYKPSAHARKMIVNQTFYRRNGVRNAPVEI</sequence>
<gene>
    <name evidence="2" type="ORF">GSOID_T00029252001</name>
</gene>
<dbReference type="PANTHER" id="PTHR35826:SF1">
    <property type="entry name" value="PROTEIN ATP6V1FNB-LIKE"/>
    <property type="match status" value="1"/>
</dbReference>
<evidence type="ECO:0000313" key="2">
    <source>
        <dbReference type="EMBL" id="CBY32023.1"/>
    </source>
</evidence>